<evidence type="ECO:0000313" key="1">
    <source>
        <dbReference type="EMBL" id="DAF53483.1"/>
    </source>
</evidence>
<reference evidence="1" key="1">
    <citation type="journal article" date="2021" name="Proc. Natl. Acad. Sci. U.S.A.">
        <title>A Catalog of Tens of Thousands of Viruses from Human Metagenomes Reveals Hidden Associations with Chronic Diseases.</title>
        <authorList>
            <person name="Tisza M.J."/>
            <person name="Buck C.B."/>
        </authorList>
    </citation>
    <scope>NUCLEOTIDE SEQUENCE</scope>
    <source>
        <strain evidence="1">Ct5wd11</strain>
    </source>
</reference>
<organism evidence="1">
    <name type="scientific">Siphoviridae sp. ct5wd11</name>
    <dbReference type="NCBI Taxonomy" id="2827781"/>
    <lineage>
        <taxon>Viruses</taxon>
        <taxon>Duplodnaviria</taxon>
        <taxon>Heunggongvirae</taxon>
        <taxon>Uroviricota</taxon>
        <taxon>Caudoviricetes</taxon>
    </lineage>
</organism>
<name>A0A8S5SRN5_9CAUD</name>
<proteinExistence type="predicted"/>
<sequence length="57" mass="6782">MNRNTKKEYEWSKQKYTRILGDIDKELGDELKEKLKSEGKSIASWITDCAKKYLKKN</sequence>
<protein>
    <submittedName>
        <fullName evidence="1">Arc-like DNA binding domain protein</fullName>
    </submittedName>
</protein>
<dbReference type="EMBL" id="BK032654">
    <property type="protein sequence ID" value="DAF53483.1"/>
    <property type="molecule type" value="Genomic_DNA"/>
</dbReference>
<accession>A0A8S5SRN5</accession>